<proteinExistence type="predicted"/>
<accession>A0AA39VCE3</accession>
<reference evidence="2" key="2">
    <citation type="submission" date="2023-06" db="EMBL/GenBank/DDBJ databases">
        <authorList>
            <person name="Swenson N.G."/>
            <person name="Wegrzyn J.L."/>
            <person name="Mcevoy S.L."/>
        </authorList>
    </citation>
    <scope>NUCLEOTIDE SEQUENCE</scope>
    <source>
        <strain evidence="2">NS2018</strain>
        <tissue evidence="2">Leaf</tissue>
    </source>
</reference>
<reference evidence="2" key="1">
    <citation type="journal article" date="2022" name="Plant J.">
        <title>Strategies of tolerance reflected in two North American maple genomes.</title>
        <authorList>
            <person name="McEvoy S.L."/>
            <person name="Sezen U.U."/>
            <person name="Trouern-Trend A."/>
            <person name="McMahon S.M."/>
            <person name="Schaberg P.G."/>
            <person name="Yang J."/>
            <person name="Wegrzyn J.L."/>
            <person name="Swenson N.G."/>
        </authorList>
    </citation>
    <scope>NUCLEOTIDE SEQUENCE</scope>
    <source>
        <strain evidence="2">NS2018</strain>
    </source>
</reference>
<dbReference type="Proteomes" id="UP001168877">
    <property type="component" value="Unassembled WGS sequence"/>
</dbReference>
<name>A0AA39VCE3_ACESA</name>
<protein>
    <submittedName>
        <fullName evidence="2">Uncharacterized protein</fullName>
    </submittedName>
</protein>
<gene>
    <name evidence="2" type="ORF">LWI29_028077</name>
</gene>
<evidence type="ECO:0000313" key="3">
    <source>
        <dbReference type="Proteomes" id="UP001168877"/>
    </source>
</evidence>
<dbReference type="EMBL" id="JAUESC010000387">
    <property type="protein sequence ID" value="KAK0574720.1"/>
    <property type="molecule type" value="Genomic_DNA"/>
</dbReference>
<organism evidence="2 3">
    <name type="scientific">Acer saccharum</name>
    <name type="common">Sugar maple</name>
    <dbReference type="NCBI Taxonomy" id="4024"/>
    <lineage>
        <taxon>Eukaryota</taxon>
        <taxon>Viridiplantae</taxon>
        <taxon>Streptophyta</taxon>
        <taxon>Embryophyta</taxon>
        <taxon>Tracheophyta</taxon>
        <taxon>Spermatophyta</taxon>
        <taxon>Magnoliopsida</taxon>
        <taxon>eudicotyledons</taxon>
        <taxon>Gunneridae</taxon>
        <taxon>Pentapetalae</taxon>
        <taxon>rosids</taxon>
        <taxon>malvids</taxon>
        <taxon>Sapindales</taxon>
        <taxon>Sapindaceae</taxon>
        <taxon>Hippocastanoideae</taxon>
        <taxon>Acereae</taxon>
        <taxon>Acer</taxon>
    </lineage>
</organism>
<dbReference type="AlphaFoldDB" id="A0AA39VCE3"/>
<evidence type="ECO:0000256" key="1">
    <source>
        <dbReference type="SAM" id="MobiDB-lite"/>
    </source>
</evidence>
<sequence length="220" mass="22499">MKHVGNGNSGHYKGNTGGYAGQTYGNSGNSIGHSNGNSGGNIGSTNGNSKGKQVANGNHVGSGGSYGKKFGNEVEGRGMGKIFKASSSAKAKNASLSAASIASTSSGSRFEILREEEGGILSATESQANSQVAVEVQHRKSGILIDVTNQNNAQSNVGPKIASQRSKKISIKGKKPAALVGPLEVNHKGVEFYKKSFGLDKNCKVTLDKVNSGVSSVTLG</sequence>
<keyword evidence="3" id="KW-1185">Reference proteome</keyword>
<comment type="caution">
    <text evidence="2">The sequence shown here is derived from an EMBL/GenBank/DDBJ whole genome shotgun (WGS) entry which is preliminary data.</text>
</comment>
<evidence type="ECO:0000313" key="2">
    <source>
        <dbReference type="EMBL" id="KAK0574720.1"/>
    </source>
</evidence>
<feature type="region of interest" description="Disordered" evidence="1">
    <location>
        <begin position="29"/>
        <end position="67"/>
    </location>
</feature>